<dbReference type="KEGG" id="vg:26632386"/>
<keyword evidence="3" id="KW-1185">Reference proteome</keyword>
<feature type="transmembrane region" description="Helical" evidence="1">
    <location>
        <begin position="34"/>
        <end position="54"/>
    </location>
</feature>
<organism evidence="2 3">
    <name type="scientific">Escherichia phage vb_EcoM-VR5</name>
    <dbReference type="NCBI Taxonomy" id="1567026"/>
    <lineage>
        <taxon>Viruses</taxon>
        <taxon>Duplodnaviria</taxon>
        <taxon>Heunggongvirae</taxon>
        <taxon>Uroviricota</taxon>
        <taxon>Caudoviricetes</taxon>
        <taxon>Pantevenvirales</taxon>
        <taxon>Straboviridae</taxon>
        <taxon>Tevenvirinae</taxon>
        <taxon>Dhakavirus</taxon>
        <taxon>Dhakavirus vr5</taxon>
    </lineage>
</organism>
<keyword evidence="1" id="KW-1133">Transmembrane helix</keyword>
<dbReference type="GeneID" id="26632386"/>
<gene>
    <name evidence="2" type="ORF">VR5_081</name>
</gene>
<dbReference type="EMBL" id="KP007359">
    <property type="protein sequence ID" value="AIZ01868.1"/>
    <property type="molecule type" value="Genomic_DNA"/>
</dbReference>
<keyword evidence="1" id="KW-0812">Transmembrane</keyword>
<proteinExistence type="predicted"/>
<evidence type="ECO:0000256" key="1">
    <source>
        <dbReference type="SAM" id="Phobius"/>
    </source>
</evidence>
<keyword evidence="1" id="KW-0472">Membrane</keyword>
<dbReference type="OrthoDB" id="26110at10239"/>
<reference evidence="2 3" key="1">
    <citation type="submission" date="2014-10" db="EMBL/GenBank/DDBJ databases">
        <title>VR bacteriophages - a small but diverse group of low-temperature viruses.</title>
        <authorList>
            <person name="Kaliniene L."/>
            <person name="Meskys R."/>
            <person name="Simoliunas E."/>
            <person name="Zajanckauskaite A."/>
            <person name="Truncaite L."/>
        </authorList>
    </citation>
    <scope>NUCLEOTIDE SEQUENCE [LARGE SCALE GENOMIC DNA]</scope>
</reference>
<dbReference type="RefSeq" id="YP_009205775.1">
    <property type="nucleotide sequence ID" value="NC_028881.1"/>
</dbReference>
<protein>
    <submittedName>
        <fullName evidence="2">Uncharacterized protein</fullName>
    </submittedName>
</protein>
<evidence type="ECO:0000313" key="3">
    <source>
        <dbReference type="Proteomes" id="UP000030715"/>
    </source>
</evidence>
<evidence type="ECO:0000313" key="2">
    <source>
        <dbReference type="EMBL" id="AIZ01868.1"/>
    </source>
</evidence>
<dbReference type="Proteomes" id="UP000030715">
    <property type="component" value="Segment"/>
</dbReference>
<name>A0A0A7HB81_9CAUD</name>
<accession>A0A0A7HB81</accession>
<sequence length="55" mass="6309">MIELMLGVLYIIIGIGYAKTLAKLDDFGVGDFCWWLTSMICWPLFLVGASFWNFK</sequence>